<feature type="region of interest" description="Disordered" evidence="1">
    <location>
        <begin position="746"/>
        <end position="818"/>
    </location>
</feature>
<feature type="compositionally biased region" description="Polar residues" evidence="1">
    <location>
        <begin position="778"/>
        <end position="792"/>
    </location>
</feature>
<organism evidence="2 3">
    <name type="scientific">Tuber aestivum</name>
    <name type="common">summer truffle</name>
    <dbReference type="NCBI Taxonomy" id="59557"/>
    <lineage>
        <taxon>Eukaryota</taxon>
        <taxon>Fungi</taxon>
        <taxon>Dikarya</taxon>
        <taxon>Ascomycota</taxon>
        <taxon>Pezizomycotina</taxon>
        <taxon>Pezizomycetes</taxon>
        <taxon>Pezizales</taxon>
        <taxon>Tuberaceae</taxon>
        <taxon>Tuber</taxon>
    </lineage>
</organism>
<accession>A0A292Q8F3</accession>
<sequence>MTIIVRCQNTTVEFESTLAEKVGQIGFTLTSEIQFVVNSVLVAFGCPDCRILCDDSFALLIRQQTPSGSSSYSPSQTSGTQGTASLAEDHLAACPSGTTLASPKLPATRSITETGHRRFLKGPTKVSWADDIESSPRDVSIGLGGGQTTEGNGIGDSNHASLGPQEEDKVALVGNGTLSMDYGSMPPLPSTLAETVCVSPSSPHDMPGVVSTLTTAEVDMLEGLEEMEYGQVVPAIGSEDGDAMDMAMQLRRSCTMEHNEMGDGIYASSFSPLAEGCPYSSSDKYVPIVEQTMNIDRKGKYLRFTEVGLDMAFDKSVLNNLDHTVHALGNHVDRLESRICELEDERDTAIRAAGQHQATGSRRRVKTPAPAALTASTPLVSTVPALAPAVGTSRPPPAAVLAAKTRHATLGQLALPNKPVIPIQPIVTPQTSDIPLLPTNPSFAMAASAAAGEKEFTLVQRCRLKSPPPIQHVTKREHHVTVRFDSRESKVCLPTGVNTEMIKNALNKVLVSSASHARFASCIQHPISGDLLLCLAQHSSTAVWGFVAAMDCTLMELKLHSFTFCQDTKKIKVLASNIPFSPSGVGTTWEVEDWQGDSACDDLLRDIELSNPGIHIVGRPHWVGSLAGHKSHQHSSGSVVLTVELSPGVKSAVDCSSVMIYSRRRPLHVWVEIKSNSICHHCLGIGHVAVMCRAPAACKYCEGNHISTEHTCLIRGCPAGKGSLCSHVKLECRLCTGVGHVTGDPACPDIRRPSRASSTSSTSSDKGLSEETTIAEITDQSAQKLTKSAQSKSVDKENAKTAVLTASSLKATGSHSNS</sequence>
<dbReference type="EMBL" id="LN890945">
    <property type="protein sequence ID" value="CUS15684.1"/>
    <property type="molecule type" value="Genomic_DNA"/>
</dbReference>
<name>A0A292Q8F3_9PEZI</name>
<dbReference type="AlphaFoldDB" id="A0A292Q8F3"/>
<evidence type="ECO:0000256" key="1">
    <source>
        <dbReference type="SAM" id="MobiDB-lite"/>
    </source>
</evidence>
<evidence type="ECO:0000313" key="2">
    <source>
        <dbReference type="EMBL" id="CUS15684.1"/>
    </source>
</evidence>
<dbReference type="Proteomes" id="UP001412239">
    <property type="component" value="Unassembled WGS sequence"/>
</dbReference>
<feature type="compositionally biased region" description="Gly residues" evidence="1">
    <location>
        <begin position="142"/>
        <end position="154"/>
    </location>
</feature>
<evidence type="ECO:0000313" key="3">
    <source>
        <dbReference type="Proteomes" id="UP001412239"/>
    </source>
</evidence>
<protein>
    <submittedName>
        <fullName evidence="2">Uncharacterized protein</fullName>
    </submittedName>
</protein>
<feature type="region of interest" description="Disordered" evidence="1">
    <location>
        <begin position="138"/>
        <end position="164"/>
    </location>
</feature>
<gene>
    <name evidence="2" type="ORF">GSTUAT00000387001</name>
</gene>
<reference evidence="2" key="1">
    <citation type="submission" date="2015-10" db="EMBL/GenBank/DDBJ databases">
        <authorList>
            <person name="Regsiter A."/>
            <person name="william w."/>
        </authorList>
    </citation>
    <scope>NUCLEOTIDE SEQUENCE</scope>
    <source>
        <strain evidence="2">Montdore</strain>
    </source>
</reference>
<keyword evidence="3" id="KW-1185">Reference proteome</keyword>
<proteinExistence type="predicted"/>
<feature type="compositionally biased region" description="Polar residues" evidence="1">
    <location>
        <begin position="804"/>
        <end position="818"/>
    </location>
</feature>